<feature type="transmembrane region" description="Helical" evidence="1">
    <location>
        <begin position="244"/>
        <end position="262"/>
    </location>
</feature>
<keyword evidence="1" id="KW-0812">Transmembrane</keyword>
<dbReference type="AlphaFoldDB" id="A0A9E2L167"/>
<evidence type="ECO:0000313" key="2">
    <source>
        <dbReference type="EMBL" id="MBU3848952.1"/>
    </source>
</evidence>
<feature type="transmembrane region" description="Helical" evidence="1">
    <location>
        <begin position="86"/>
        <end position="104"/>
    </location>
</feature>
<feature type="transmembrane region" description="Helical" evidence="1">
    <location>
        <begin position="162"/>
        <end position="187"/>
    </location>
</feature>
<evidence type="ECO:0000256" key="1">
    <source>
        <dbReference type="SAM" id="Phobius"/>
    </source>
</evidence>
<reference evidence="2" key="2">
    <citation type="submission" date="2021-04" db="EMBL/GenBank/DDBJ databases">
        <authorList>
            <person name="Gilroy R."/>
        </authorList>
    </citation>
    <scope>NUCLEOTIDE SEQUENCE</scope>
    <source>
        <strain evidence="2">Gambia15-2214</strain>
    </source>
</reference>
<comment type="caution">
    <text evidence="2">The sequence shown here is derived from an EMBL/GenBank/DDBJ whole genome shotgun (WGS) entry which is preliminary data.</text>
</comment>
<organism evidence="2 3">
    <name type="scientific">Candidatus Treponema excrementipullorum</name>
    <dbReference type="NCBI Taxonomy" id="2838768"/>
    <lineage>
        <taxon>Bacteria</taxon>
        <taxon>Pseudomonadati</taxon>
        <taxon>Spirochaetota</taxon>
        <taxon>Spirochaetia</taxon>
        <taxon>Spirochaetales</taxon>
        <taxon>Treponemataceae</taxon>
        <taxon>Treponema</taxon>
    </lineage>
</organism>
<feature type="transmembrane region" description="Helical" evidence="1">
    <location>
        <begin position="12"/>
        <end position="34"/>
    </location>
</feature>
<protein>
    <submittedName>
        <fullName evidence="2">EpsG family protein</fullName>
    </submittedName>
</protein>
<name>A0A9E2L167_9SPIR</name>
<dbReference type="EMBL" id="JAHLFV010000002">
    <property type="protein sequence ID" value="MBU3848952.1"/>
    <property type="molecule type" value="Genomic_DNA"/>
</dbReference>
<dbReference type="InterPro" id="IPR049458">
    <property type="entry name" value="EpsG-like"/>
</dbReference>
<feature type="transmembrane region" description="Helical" evidence="1">
    <location>
        <begin position="297"/>
        <end position="313"/>
    </location>
</feature>
<dbReference type="Pfam" id="PF14897">
    <property type="entry name" value="EpsG"/>
    <property type="match status" value="1"/>
</dbReference>
<feature type="transmembrane region" description="Helical" evidence="1">
    <location>
        <begin position="325"/>
        <end position="344"/>
    </location>
</feature>
<proteinExistence type="predicted"/>
<feature type="transmembrane region" description="Helical" evidence="1">
    <location>
        <begin position="193"/>
        <end position="212"/>
    </location>
</feature>
<gene>
    <name evidence="2" type="ORF">IAA16_00120</name>
</gene>
<sequence>MYGWITQLRVSSTIVFSSFIFFALAYGLIGYNIIPPVGWDLHRHYELLDVARKHGIEFIFFDSLYKGQLGSALLFSIIALLPSNQFLPFLTIFIEYVILGYIVTDYASRKGLGVRDIFIALIFHLTLCNIAWVLSTIRQPFALSIVSLAVYLDLERKKKISIVFYILSVLIHPSCLGVFLLILLFHIFRKNTFIPFLLLGWSYFSNQIGSILISTNIRFLSYIGSMLIGYVNYTQGSYEDNRPVIMNLIILLSFAGLIINELYKKKNKDMSLRFLLWSIAFTIGCFASQQIFMRYCMFISFIPYSILNCFSINRKTKYVVKKLDLFLLFFFFGMFLFQLVQATSHGAVLN</sequence>
<evidence type="ECO:0000313" key="3">
    <source>
        <dbReference type="Proteomes" id="UP000823914"/>
    </source>
</evidence>
<accession>A0A9E2L167</accession>
<reference evidence="2" key="1">
    <citation type="journal article" date="2021" name="PeerJ">
        <title>Extensive microbial diversity within the chicken gut microbiome revealed by metagenomics and culture.</title>
        <authorList>
            <person name="Gilroy R."/>
            <person name="Ravi A."/>
            <person name="Getino M."/>
            <person name="Pursley I."/>
            <person name="Horton D.L."/>
            <person name="Alikhan N.F."/>
            <person name="Baker D."/>
            <person name="Gharbi K."/>
            <person name="Hall N."/>
            <person name="Watson M."/>
            <person name="Adriaenssens E.M."/>
            <person name="Foster-Nyarko E."/>
            <person name="Jarju S."/>
            <person name="Secka A."/>
            <person name="Antonio M."/>
            <person name="Oren A."/>
            <person name="Chaudhuri R.R."/>
            <person name="La Ragione R."/>
            <person name="Hildebrand F."/>
            <person name="Pallen M.J."/>
        </authorList>
    </citation>
    <scope>NUCLEOTIDE SEQUENCE</scope>
    <source>
        <strain evidence="2">Gambia15-2214</strain>
    </source>
</reference>
<feature type="transmembrane region" description="Helical" evidence="1">
    <location>
        <begin position="116"/>
        <end position="134"/>
    </location>
</feature>
<feature type="transmembrane region" description="Helical" evidence="1">
    <location>
        <begin position="274"/>
        <end position="291"/>
    </location>
</feature>
<dbReference type="Proteomes" id="UP000823914">
    <property type="component" value="Unassembled WGS sequence"/>
</dbReference>
<keyword evidence="1" id="KW-0472">Membrane</keyword>
<keyword evidence="1" id="KW-1133">Transmembrane helix</keyword>